<keyword evidence="2" id="KW-0732">Signal</keyword>
<evidence type="ECO:0000256" key="2">
    <source>
        <dbReference type="SAM" id="SignalP"/>
    </source>
</evidence>
<dbReference type="AlphaFoldDB" id="A0A512BRY4"/>
<dbReference type="EMBL" id="BJYU01000027">
    <property type="protein sequence ID" value="GEO14662.1"/>
    <property type="molecule type" value="Genomic_DNA"/>
</dbReference>
<evidence type="ECO:0000256" key="1">
    <source>
        <dbReference type="SAM" id="MobiDB-lite"/>
    </source>
</evidence>
<feature type="region of interest" description="Disordered" evidence="1">
    <location>
        <begin position="119"/>
        <end position="148"/>
    </location>
</feature>
<feature type="signal peptide" evidence="2">
    <location>
        <begin position="1"/>
        <end position="25"/>
    </location>
</feature>
<keyword evidence="4" id="KW-1185">Reference proteome</keyword>
<evidence type="ECO:0000313" key="3">
    <source>
        <dbReference type="EMBL" id="GEO14662.1"/>
    </source>
</evidence>
<reference evidence="3 4" key="1">
    <citation type="submission" date="2019-07" db="EMBL/GenBank/DDBJ databases">
        <title>Whole genome shotgun sequence of Microvirga aerophila NBRC 106136.</title>
        <authorList>
            <person name="Hosoyama A."/>
            <person name="Uohara A."/>
            <person name="Ohji S."/>
            <person name="Ichikawa N."/>
        </authorList>
    </citation>
    <scope>NUCLEOTIDE SEQUENCE [LARGE SCALE GENOMIC DNA]</scope>
    <source>
        <strain evidence="3 4">NBRC 106136</strain>
    </source>
</reference>
<dbReference type="RefSeq" id="WP_114187078.1">
    <property type="nucleotide sequence ID" value="NZ_BJYU01000027.1"/>
</dbReference>
<sequence>MFRTPAMLIGLAGSAFLAGSLAPHAFTTASLAQTEAPVEQPLLGQQVASAAKSDRMGIPLPGRERGTVSVVELVGIGQATVILRDRDGEVLYRSDPESGTTTFTKNTDLPVVTLKEEMQSPVVQHPVTRREGTELPAQEPKKKRRNPVGCVGDLSSLVHSSADRSPSLCLALLDQSLS</sequence>
<evidence type="ECO:0000313" key="4">
    <source>
        <dbReference type="Proteomes" id="UP000321085"/>
    </source>
</evidence>
<gene>
    <name evidence="3" type="ORF">MAE02_23580</name>
</gene>
<feature type="chain" id="PRO_5021889103" evidence="2">
    <location>
        <begin position="26"/>
        <end position="178"/>
    </location>
</feature>
<dbReference type="Proteomes" id="UP000321085">
    <property type="component" value="Unassembled WGS sequence"/>
</dbReference>
<protein>
    <submittedName>
        <fullName evidence="3">Uncharacterized protein</fullName>
    </submittedName>
</protein>
<organism evidence="3 4">
    <name type="scientific">Microvirga aerophila</name>
    <dbReference type="NCBI Taxonomy" id="670291"/>
    <lineage>
        <taxon>Bacteria</taxon>
        <taxon>Pseudomonadati</taxon>
        <taxon>Pseudomonadota</taxon>
        <taxon>Alphaproteobacteria</taxon>
        <taxon>Hyphomicrobiales</taxon>
        <taxon>Methylobacteriaceae</taxon>
        <taxon>Microvirga</taxon>
    </lineage>
</organism>
<comment type="caution">
    <text evidence="3">The sequence shown here is derived from an EMBL/GenBank/DDBJ whole genome shotgun (WGS) entry which is preliminary data.</text>
</comment>
<accession>A0A512BRY4</accession>
<name>A0A512BRY4_9HYPH</name>
<dbReference type="OrthoDB" id="8018204at2"/>
<proteinExistence type="predicted"/>